<feature type="non-terminal residue" evidence="3">
    <location>
        <position position="1"/>
    </location>
</feature>
<protein>
    <submittedName>
        <fullName evidence="3">Uncharacterized protein</fullName>
    </submittedName>
</protein>
<keyword evidence="2" id="KW-0732">Signal</keyword>
<organism evidence="3 4">
    <name type="scientific">Paspalum notatum var. saurae</name>
    <dbReference type="NCBI Taxonomy" id="547442"/>
    <lineage>
        <taxon>Eukaryota</taxon>
        <taxon>Viridiplantae</taxon>
        <taxon>Streptophyta</taxon>
        <taxon>Embryophyta</taxon>
        <taxon>Tracheophyta</taxon>
        <taxon>Spermatophyta</taxon>
        <taxon>Magnoliopsida</taxon>
        <taxon>Liliopsida</taxon>
        <taxon>Poales</taxon>
        <taxon>Poaceae</taxon>
        <taxon>PACMAD clade</taxon>
        <taxon>Panicoideae</taxon>
        <taxon>Andropogonodae</taxon>
        <taxon>Paspaleae</taxon>
        <taxon>Paspalinae</taxon>
        <taxon>Paspalum</taxon>
    </lineage>
</organism>
<evidence type="ECO:0000313" key="4">
    <source>
        <dbReference type="Proteomes" id="UP001341281"/>
    </source>
</evidence>
<dbReference type="EMBL" id="CP144751">
    <property type="protein sequence ID" value="WVZ84880.1"/>
    <property type="molecule type" value="Genomic_DNA"/>
</dbReference>
<gene>
    <name evidence="3" type="ORF">U9M48_031852</name>
</gene>
<proteinExistence type="predicted"/>
<feature type="compositionally biased region" description="Basic and acidic residues" evidence="1">
    <location>
        <begin position="140"/>
        <end position="149"/>
    </location>
</feature>
<evidence type="ECO:0000256" key="2">
    <source>
        <dbReference type="SAM" id="SignalP"/>
    </source>
</evidence>
<sequence length="394" mass="43478">GFNRWWHFWRPHLFHNAVASALLAIDPEHETTPEEMQAGPVPTDDAGQPLKYLRQAPLPMYQTNTPSLDKVVFSSPGTKRKREGKGFRQPRFKKAAIKPKPTISAQPPSESPDHSSHGQEQERAKEENSPEPPSSSPKDTSGRTDEARSTEVGPPQTFDAASLLNFNPSTIGESLVTESPPMTLTTDVTSNLKEIAKQLEAPIEKLVVTCDGIRTDLEPIVDMLPSGLKQVLHPTAHLGFLREDVLAAMSRIASRKNEPALKEEITKECVVANQFKADLDDNSEEVRLKASRQVLDAKRMKITDEIKRLGEELSRVDSAILANDASVKMLADNKQKLSISLKASIARIRELNKGLIVGSDEPDHQIINSADKVRIKALIAVCQYLQRLPASSST</sequence>
<feature type="compositionally biased region" description="Basic and acidic residues" evidence="1">
    <location>
        <begin position="111"/>
        <end position="128"/>
    </location>
</feature>
<evidence type="ECO:0000313" key="3">
    <source>
        <dbReference type="EMBL" id="WVZ84880.1"/>
    </source>
</evidence>
<dbReference type="Proteomes" id="UP001341281">
    <property type="component" value="Chromosome 07"/>
</dbReference>
<feature type="signal peptide" evidence="2">
    <location>
        <begin position="1"/>
        <end position="21"/>
    </location>
</feature>
<reference evidence="3 4" key="1">
    <citation type="submission" date="2024-02" db="EMBL/GenBank/DDBJ databases">
        <title>High-quality chromosome-scale genome assembly of Pensacola bahiagrass (Paspalum notatum Flugge var. saurae).</title>
        <authorList>
            <person name="Vega J.M."/>
            <person name="Podio M."/>
            <person name="Orjuela J."/>
            <person name="Siena L.A."/>
            <person name="Pessino S.C."/>
            <person name="Combes M.C."/>
            <person name="Mariac C."/>
            <person name="Albertini E."/>
            <person name="Pupilli F."/>
            <person name="Ortiz J.P.A."/>
            <person name="Leblanc O."/>
        </authorList>
    </citation>
    <scope>NUCLEOTIDE SEQUENCE [LARGE SCALE GENOMIC DNA]</scope>
    <source>
        <strain evidence="3">R1</strain>
        <tissue evidence="3">Leaf</tissue>
    </source>
</reference>
<keyword evidence="4" id="KW-1185">Reference proteome</keyword>
<evidence type="ECO:0000256" key="1">
    <source>
        <dbReference type="SAM" id="MobiDB-lite"/>
    </source>
</evidence>
<feature type="region of interest" description="Disordered" evidence="1">
    <location>
        <begin position="60"/>
        <end position="163"/>
    </location>
</feature>
<feature type="chain" id="PRO_5043042897" evidence="2">
    <location>
        <begin position="22"/>
        <end position="394"/>
    </location>
</feature>
<dbReference type="AlphaFoldDB" id="A0AAQ3X557"/>
<feature type="compositionally biased region" description="Basic residues" evidence="1">
    <location>
        <begin position="78"/>
        <end position="97"/>
    </location>
</feature>
<name>A0AAQ3X557_PASNO</name>
<accession>A0AAQ3X557</accession>